<sequence length="259" mass="28733">MGQFLRTTMVERDHLHHLTCVFWTSSVCSDRFLSSTTLRSECTSCGLRGQRYSILLQFLADVCWRIVKTFLSPWPSLVNIVALTGLLRRVGLSLSCLSLENTLAVCEGRVPLDAVTGICLLFLGLFFLSHDSDSENCDLIVMLFTNFSELIRGETPRITVECLLTPFAGRVSDCGIGTLTFFPEVTCSVLTLFGLVTGDCLSCSGARSTRMCVGYDPCGAAEFMLLADMYFGMDLLKTYKTRAHLDEERKKTSLTPSLH</sequence>
<dbReference type="Proteomes" id="UP001151760">
    <property type="component" value="Unassembled WGS sequence"/>
</dbReference>
<protein>
    <submittedName>
        <fullName evidence="1">Uncharacterized protein</fullName>
    </submittedName>
</protein>
<gene>
    <name evidence="1" type="ORF">Tco_1093713</name>
</gene>
<name>A0ABQ5IDH5_9ASTR</name>
<keyword evidence="2" id="KW-1185">Reference proteome</keyword>
<accession>A0ABQ5IDH5</accession>
<evidence type="ECO:0000313" key="2">
    <source>
        <dbReference type="Proteomes" id="UP001151760"/>
    </source>
</evidence>
<reference evidence="1" key="1">
    <citation type="journal article" date="2022" name="Int. J. Mol. Sci.">
        <title>Draft Genome of Tanacetum Coccineum: Genomic Comparison of Closely Related Tanacetum-Family Plants.</title>
        <authorList>
            <person name="Yamashiro T."/>
            <person name="Shiraishi A."/>
            <person name="Nakayama K."/>
            <person name="Satake H."/>
        </authorList>
    </citation>
    <scope>NUCLEOTIDE SEQUENCE</scope>
</reference>
<comment type="caution">
    <text evidence="1">The sequence shown here is derived from an EMBL/GenBank/DDBJ whole genome shotgun (WGS) entry which is preliminary data.</text>
</comment>
<proteinExistence type="predicted"/>
<reference evidence="1" key="2">
    <citation type="submission" date="2022-01" db="EMBL/GenBank/DDBJ databases">
        <authorList>
            <person name="Yamashiro T."/>
            <person name="Shiraishi A."/>
            <person name="Satake H."/>
            <person name="Nakayama K."/>
        </authorList>
    </citation>
    <scope>NUCLEOTIDE SEQUENCE</scope>
</reference>
<dbReference type="EMBL" id="BQNB010020651">
    <property type="protein sequence ID" value="GJT98195.1"/>
    <property type="molecule type" value="Genomic_DNA"/>
</dbReference>
<evidence type="ECO:0000313" key="1">
    <source>
        <dbReference type="EMBL" id="GJT98195.1"/>
    </source>
</evidence>
<organism evidence="1 2">
    <name type="scientific">Tanacetum coccineum</name>
    <dbReference type="NCBI Taxonomy" id="301880"/>
    <lineage>
        <taxon>Eukaryota</taxon>
        <taxon>Viridiplantae</taxon>
        <taxon>Streptophyta</taxon>
        <taxon>Embryophyta</taxon>
        <taxon>Tracheophyta</taxon>
        <taxon>Spermatophyta</taxon>
        <taxon>Magnoliopsida</taxon>
        <taxon>eudicotyledons</taxon>
        <taxon>Gunneridae</taxon>
        <taxon>Pentapetalae</taxon>
        <taxon>asterids</taxon>
        <taxon>campanulids</taxon>
        <taxon>Asterales</taxon>
        <taxon>Asteraceae</taxon>
        <taxon>Asteroideae</taxon>
        <taxon>Anthemideae</taxon>
        <taxon>Anthemidinae</taxon>
        <taxon>Tanacetum</taxon>
    </lineage>
</organism>